<accession>A0A1W1X6E9</accession>
<protein>
    <submittedName>
        <fullName evidence="1">Uncharacterized protein</fullName>
    </submittedName>
</protein>
<sequence>MGSRALIEDAAGKGYIVKEGTPLTSDAVVERIYKDALVLRQYQWDRKERQWVPKFVTIHLTKEEAGKKK</sequence>
<organism evidence="1 2">
    <name type="scientific">Desulfacinum hydrothermale DSM 13146</name>
    <dbReference type="NCBI Taxonomy" id="1121390"/>
    <lineage>
        <taxon>Bacteria</taxon>
        <taxon>Pseudomonadati</taxon>
        <taxon>Thermodesulfobacteriota</taxon>
        <taxon>Syntrophobacteria</taxon>
        <taxon>Syntrophobacterales</taxon>
        <taxon>Syntrophobacteraceae</taxon>
        <taxon>Desulfacinum</taxon>
    </lineage>
</organism>
<evidence type="ECO:0000313" key="1">
    <source>
        <dbReference type="EMBL" id="SMC19539.1"/>
    </source>
</evidence>
<dbReference type="EMBL" id="FWXF01000002">
    <property type="protein sequence ID" value="SMC19539.1"/>
    <property type="molecule type" value="Genomic_DNA"/>
</dbReference>
<dbReference type="AlphaFoldDB" id="A0A1W1X6E9"/>
<proteinExistence type="predicted"/>
<dbReference type="Proteomes" id="UP000192783">
    <property type="component" value="Unassembled WGS sequence"/>
</dbReference>
<reference evidence="1 2" key="1">
    <citation type="submission" date="2017-04" db="EMBL/GenBank/DDBJ databases">
        <authorList>
            <person name="Afonso C.L."/>
            <person name="Miller P.J."/>
            <person name="Scott M.A."/>
            <person name="Spackman E."/>
            <person name="Goraichik I."/>
            <person name="Dimitrov K.M."/>
            <person name="Suarez D.L."/>
            <person name="Swayne D.E."/>
        </authorList>
    </citation>
    <scope>NUCLEOTIDE SEQUENCE [LARGE SCALE GENOMIC DNA]</scope>
    <source>
        <strain evidence="1 2">DSM 13146</strain>
    </source>
</reference>
<dbReference type="OrthoDB" id="9788988at2"/>
<evidence type="ECO:0000313" key="2">
    <source>
        <dbReference type="Proteomes" id="UP000192783"/>
    </source>
</evidence>
<dbReference type="Gene3D" id="2.30.30.830">
    <property type="match status" value="1"/>
</dbReference>
<gene>
    <name evidence="1" type="ORF">SAMN02746041_00702</name>
</gene>
<dbReference type="RefSeq" id="WP_084056318.1">
    <property type="nucleotide sequence ID" value="NZ_FWXF01000002.1"/>
</dbReference>
<name>A0A1W1X6E9_9BACT</name>
<keyword evidence="2" id="KW-1185">Reference proteome</keyword>